<reference evidence="1" key="1">
    <citation type="submission" date="2019-11" db="EMBL/GenBank/DDBJ databases">
        <title>Nori genome reveals adaptations in red seaweeds to the harsh intertidal environment.</title>
        <authorList>
            <person name="Wang D."/>
            <person name="Mao Y."/>
        </authorList>
    </citation>
    <scope>NUCLEOTIDE SEQUENCE</scope>
    <source>
        <tissue evidence="1">Gametophyte</tissue>
    </source>
</reference>
<accession>A0ACC3BIE8</accession>
<evidence type="ECO:0000313" key="2">
    <source>
        <dbReference type="Proteomes" id="UP000798662"/>
    </source>
</evidence>
<proteinExistence type="predicted"/>
<organism evidence="1 2">
    <name type="scientific">Pyropia yezoensis</name>
    <name type="common">Susabi-nori</name>
    <name type="synonym">Porphyra yezoensis</name>
    <dbReference type="NCBI Taxonomy" id="2788"/>
    <lineage>
        <taxon>Eukaryota</taxon>
        <taxon>Rhodophyta</taxon>
        <taxon>Bangiophyceae</taxon>
        <taxon>Bangiales</taxon>
        <taxon>Bangiaceae</taxon>
        <taxon>Pyropia</taxon>
    </lineage>
</organism>
<keyword evidence="2" id="KW-1185">Reference proteome</keyword>
<gene>
    <name evidence="1" type="ORF">I4F81_000142</name>
</gene>
<comment type="caution">
    <text evidence="1">The sequence shown here is derived from an EMBL/GenBank/DDBJ whole genome shotgun (WGS) entry which is preliminary data.</text>
</comment>
<sequence length="1612" mass="172519">METVAAVAPTADRGAVVGSGPGSGPGTGAGTRGRPSPNPAHDASNIWHVFSLVLPATTVWRAKEARLHSVWHPIGGYKWRIFLYPRGNQQNSDLSVYIECGGPIAPADAGEATHSRPRRVNAWSRPTAFKIVLLLPPGSAGESDAGRPPEYGKDATHVFTPKESDWGFKDFYALSAVRPARGVALADAPPLRIEAHVQLVTSIGPITVLPDWDSRAETGYVGLRNQGATCYLNSLLQMLYCLPGFRRLGTPGAEKVPAAIYQCHELQKVFHGLQTALGAVRTKRLTESFGWNSAELFQQHDAQELNRILCDRLSFAATSRSLRAATAASPDGGVEVAVAAPPDGDGSTAPGFGAEADESLESKDFVATLFQGRTANVIRCLDVPYVSEMRECFFDISLTVSGLKGVLEAFAAYTQVEMMDGDNCVRADGYEELQRAEKGAQFISLPPVLQLHLKRFDYDFSRDPPVQVKINDYFEYGDEIDLSSFVKGADSTPGGGDDVYVLHTVLVHIGDVDTGHYCAFIRPDGPGGAWLKFDDETVTCVSAADALDANYGFGGPHQPPLPPPVELTESLAGLSPSPLPPVPSPLSRQSSSPLRAVRSPSPEADVTTILNETADGLDAPMGEGLFGQDGSYTREDQYNVITAATDGTGLNTNTPDPPVAEITTGETTSPSPSSLPSAPSPLTPAAPVVRTIRARPPNCRFSSAYMLQYVRKSRVADLLKPEEQVPASLTARILEDQAAEAARRARAADAHLYRHVLVMTDAHLKDHVTGDLVCWAKIPSVRVRRDCTLVDLKRALIRAGVVSRWQPSQVAKSTRTEDNSSPATLKDGDLSEDPAATAATGEADAGTPDAKRRRDALVSLPPNVHADGEHGVADAPAADALGTARADLNTSVSSHEEDDAEALGWLRLWKCSPRDNETVRPDGLVANGEDYGLLEPPAPALRVTRNSAPRPVADDLRVYAQVLTGPDLIADRDGLYSTHTLESSFLTPPSRSPSSGEHCLEVAPTADKVVRAAGEKLPLGKRKRGRRAPSSWPVVPVDTVLFFVKQYLPLERRLLYRGTFLAWKDGFVRGLIPAAARVCGLAISAGQTADAVVNVYEEVKLDSVEMVTPSMTMTRAELDLGGDILVVELKAEAQMASLQLAAPRADRVAAMSVAERAAVPLGGRPLPSALSYYAYLRHAVVVEFRERWSSDFVGSHGSFSLELLSTDSIDTVVEEVAAHLRLSVPASRLRFFLHDEFTEFARPERLFSSNHPTLSLMLSHINQVTGSWLAPAATTVGGPELNGGPTAAITRDLPTSRGPSLSVIGRQVGMATLLPPNAVLSEGVLWYEVAEYCQRDFAGHSEVRVVYRPDGGAVGASAALSTDKVTVESGVAITPPISFSVLVPRHGTYSRLLTAVRERLSLPRSTSLRLLDIRGHVVHSWIQPSEVAESNTHMVEPGMELRVEPDITSSSAATAAASVVDPPPLGVDSRAAARWMLPLLHVAARRNATATARTDAPVFFGTPVMLSVPRDGLLVSDLRAAVASRLGVKADVFAGWRLGQCIDGQVTWFEDLNEQWVADSNVHGPDLLSLAVEHVRTGGGSAAGGRGHGATGGRKGTSGLSRLPDKPLLIRS</sequence>
<evidence type="ECO:0000313" key="1">
    <source>
        <dbReference type="EMBL" id="KAK1857525.1"/>
    </source>
</evidence>
<dbReference type="EMBL" id="CM020618">
    <property type="protein sequence ID" value="KAK1857525.1"/>
    <property type="molecule type" value="Genomic_DNA"/>
</dbReference>
<protein>
    <submittedName>
        <fullName evidence="1">Uncharacterized protein</fullName>
    </submittedName>
</protein>
<dbReference type="Proteomes" id="UP000798662">
    <property type="component" value="Chromosome 1"/>
</dbReference>
<name>A0ACC3BIE8_PYRYE</name>